<evidence type="ECO:0000313" key="3">
    <source>
        <dbReference type="Proteomes" id="UP000010932"/>
    </source>
</evidence>
<comment type="caution">
    <text evidence="2">The sequence shown here is derived from an EMBL/GenBank/DDBJ whole genome shotgun (WGS) entry which is preliminary data.</text>
</comment>
<evidence type="ECO:0000313" key="2">
    <source>
        <dbReference type="EMBL" id="ELP54872.1"/>
    </source>
</evidence>
<protein>
    <submittedName>
        <fullName evidence="2">Uncharacterized protein</fullName>
    </submittedName>
</protein>
<sequence>MTRWESVKTYTPHPTPHTLSPQKTFSADPNQSTANPPLRQLNGG</sequence>
<evidence type="ECO:0000256" key="1">
    <source>
        <dbReference type="SAM" id="MobiDB-lite"/>
    </source>
</evidence>
<dbReference type="AlphaFoldDB" id="L7E9B2"/>
<dbReference type="EMBL" id="ANKQ01000002">
    <property type="protein sequence ID" value="ELP54872.1"/>
    <property type="molecule type" value="Genomic_DNA"/>
</dbReference>
<feature type="region of interest" description="Disordered" evidence="1">
    <location>
        <begin position="1"/>
        <end position="44"/>
    </location>
</feature>
<gene>
    <name evidence="2" type="ORF">O53_3697</name>
</gene>
<name>L7E9B2_MICAE</name>
<proteinExistence type="predicted"/>
<dbReference type="Proteomes" id="UP000010932">
    <property type="component" value="Unassembled WGS sequence"/>
</dbReference>
<reference evidence="2 3" key="1">
    <citation type="journal article" date="2013" name="Genome Announc.">
        <title>Whole-Genome Sequence of Microcystis aeruginosa TAIHU98, a Nontoxic Bloom-Forming Strain Isolated from Taihu Lake, China.</title>
        <authorList>
            <person name="Yang C."/>
            <person name="Zhang W."/>
            <person name="Ren M."/>
            <person name="Song L."/>
            <person name="Li T."/>
            <person name="Zhao J."/>
        </authorList>
    </citation>
    <scope>NUCLEOTIDE SEQUENCE [LARGE SCALE GENOMIC DNA]</scope>
    <source>
        <strain evidence="2 3">TAIHU98</strain>
    </source>
</reference>
<dbReference type="PATRIC" id="fig|1134457.3.peg.3968"/>
<accession>L7E9B2</accession>
<feature type="compositionally biased region" description="Polar residues" evidence="1">
    <location>
        <begin position="17"/>
        <end position="35"/>
    </location>
</feature>
<organism evidence="2 3">
    <name type="scientific">Microcystis aeruginosa TAIHU98</name>
    <dbReference type="NCBI Taxonomy" id="1134457"/>
    <lineage>
        <taxon>Bacteria</taxon>
        <taxon>Bacillati</taxon>
        <taxon>Cyanobacteriota</taxon>
        <taxon>Cyanophyceae</taxon>
        <taxon>Oscillatoriophycideae</taxon>
        <taxon>Chroococcales</taxon>
        <taxon>Microcystaceae</taxon>
        <taxon>Microcystis</taxon>
    </lineage>
</organism>